<reference evidence="1 2" key="1">
    <citation type="submission" date="2015-09" db="EMBL/GenBank/DDBJ databases">
        <title>Atta colombica WGS genome.</title>
        <authorList>
            <person name="Nygaard S."/>
            <person name="Hu H."/>
            <person name="Boomsma J."/>
            <person name="Zhang G."/>
        </authorList>
    </citation>
    <scope>NUCLEOTIDE SEQUENCE [LARGE SCALE GENOMIC DNA]</scope>
    <source>
        <strain evidence="1">Treedump-2</strain>
        <tissue evidence="1">Whole body</tissue>
    </source>
</reference>
<proteinExistence type="predicted"/>
<gene>
    <name evidence="1" type="ORF">ALC53_09735</name>
</gene>
<dbReference type="Proteomes" id="UP000078540">
    <property type="component" value="Unassembled WGS sequence"/>
</dbReference>
<dbReference type="AlphaFoldDB" id="A0A195B5M0"/>
<organism evidence="1 2">
    <name type="scientific">Atta colombica</name>
    <dbReference type="NCBI Taxonomy" id="520822"/>
    <lineage>
        <taxon>Eukaryota</taxon>
        <taxon>Metazoa</taxon>
        <taxon>Ecdysozoa</taxon>
        <taxon>Arthropoda</taxon>
        <taxon>Hexapoda</taxon>
        <taxon>Insecta</taxon>
        <taxon>Pterygota</taxon>
        <taxon>Neoptera</taxon>
        <taxon>Endopterygota</taxon>
        <taxon>Hymenoptera</taxon>
        <taxon>Apocrita</taxon>
        <taxon>Aculeata</taxon>
        <taxon>Formicoidea</taxon>
        <taxon>Formicidae</taxon>
        <taxon>Myrmicinae</taxon>
        <taxon>Atta</taxon>
    </lineage>
</organism>
<name>A0A195B5M0_9HYME</name>
<dbReference type="EMBL" id="KQ976582">
    <property type="protein sequence ID" value="KYM79813.1"/>
    <property type="molecule type" value="Genomic_DNA"/>
</dbReference>
<keyword evidence="2" id="KW-1185">Reference proteome</keyword>
<sequence length="177" mass="19857">MEILVSGWLGLTPPFPGTTCVTLYVVFKQIRIPTSGILLSLRIAGPYYSGASPFHPRRHPLRRFGSAPEIQVCVIGLRSVCIKSEIREQQQLIHSFMIQSDLKREKKIAGYRSVYTATDVEESTAHNSMIQAFRARSQTSNGAFVTTLDSRRAPTCIPCLYRTTNCLRNENIVPVNK</sequence>
<accession>A0A195B5M0</accession>
<evidence type="ECO:0000313" key="1">
    <source>
        <dbReference type="EMBL" id="KYM79813.1"/>
    </source>
</evidence>
<evidence type="ECO:0000313" key="2">
    <source>
        <dbReference type="Proteomes" id="UP000078540"/>
    </source>
</evidence>
<protein>
    <submittedName>
        <fullName evidence="1">Uncharacterized protein</fullName>
    </submittedName>
</protein>